<comment type="caution">
    <text evidence="2">The sequence shown here is derived from an EMBL/GenBank/DDBJ whole genome shotgun (WGS) entry which is preliminary data.</text>
</comment>
<gene>
    <name evidence="2" type="ORF">GCM10009762_08090</name>
</gene>
<evidence type="ECO:0000313" key="2">
    <source>
        <dbReference type="EMBL" id="GAA1536603.1"/>
    </source>
</evidence>
<keyword evidence="1" id="KW-1133">Transmembrane helix</keyword>
<keyword evidence="3" id="KW-1185">Reference proteome</keyword>
<name>A0ABN2B9L7_9MICO</name>
<dbReference type="RefSeq" id="WP_165357948.1">
    <property type="nucleotide sequence ID" value="NZ_BAAANV010000021.1"/>
</dbReference>
<feature type="transmembrane region" description="Helical" evidence="1">
    <location>
        <begin position="7"/>
        <end position="24"/>
    </location>
</feature>
<accession>A0ABN2B9L7</accession>
<sequence length="53" mass="5515">MSNSPRLRVFLLGLAGVTLGIALAKLSGGSLAAVVAIVLALICFVLFRMRTGR</sequence>
<evidence type="ECO:0000313" key="3">
    <source>
        <dbReference type="Proteomes" id="UP001501288"/>
    </source>
</evidence>
<feature type="transmembrane region" description="Helical" evidence="1">
    <location>
        <begin position="30"/>
        <end position="47"/>
    </location>
</feature>
<keyword evidence="1" id="KW-0812">Transmembrane</keyword>
<protein>
    <submittedName>
        <fullName evidence="2">Uncharacterized protein</fullName>
    </submittedName>
</protein>
<reference evidence="2 3" key="1">
    <citation type="journal article" date="2019" name="Int. J. Syst. Evol. Microbiol.">
        <title>The Global Catalogue of Microorganisms (GCM) 10K type strain sequencing project: providing services to taxonomists for standard genome sequencing and annotation.</title>
        <authorList>
            <consortium name="The Broad Institute Genomics Platform"/>
            <consortium name="The Broad Institute Genome Sequencing Center for Infectious Disease"/>
            <person name="Wu L."/>
            <person name="Ma J."/>
        </authorList>
    </citation>
    <scope>NUCLEOTIDE SEQUENCE [LARGE SCALE GENOMIC DNA]</scope>
    <source>
        <strain evidence="2 3">JCM 14588</strain>
    </source>
</reference>
<dbReference type="EMBL" id="BAAANV010000021">
    <property type="protein sequence ID" value="GAA1536603.1"/>
    <property type="molecule type" value="Genomic_DNA"/>
</dbReference>
<organism evidence="2 3">
    <name type="scientific">Dermacoccus barathri</name>
    <dbReference type="NCBI Taxonomy" id="322601"/>
    <lineage>
        <taxon>Bacteria</taxon>
        <taxon>Bacillati</taxon>
        <taxon>Actinomycetota</taxon>
        <taxon>Actinomycetes</taxon>
        <taxon>Micrococcales</taxon>
        <taxon>Dermacoccaceae</taxon>
        <taxon>Dermacoccus</taxon>
    </lineage>
</organism>
<evidence type="ECO:0000256" key="1">
    <source>
        <dbReference type="SAM" id="Phobius"/>
    </source>
</evidence>
<dbReference type="Proteomes" id="UP001501288">
    <property type="component" value="Unassembled WGS sequence"/>
</dbReference>
<proteinExistence type="predicted"/>
<keyword evidence="1" id="KW-0472">Membrane</keyword>